<feature type="transmembrane region" description="Helical" evidence="9">
    <location>
        <begin position="70"/>
        <end position="95"/>
    </location>
</feature>
<dbReference type="EMBL" id="JQ038229">
    <property type="protein sequence ID" value="AFD18235.1"/>
    <property type="molecule type" value="Genomic_DNA"/>
</dbReference>
<organism evidence="10">
    <name type="scientific">Neomazocraes dorosomatis</name>
    <dbReference type="NCBI Taxonomy" id="1131909"/>
    <lineage>
        <taxon>Eukaryota</taxon>
        <taxon>Metazoa</taxon>
        <taxon>Spiralia</taxon>
        <taxon>Lophotrochozoa</taxon>
        <taxon>Platyhelminthes</taxon>
        <taxon>Monogenea</taxon>
        <taxon>Polyopisthocotylea</taxon>
        <taxon>Mazocraeidea</taxon>
        <taxon>Mazocraeidae</taxon>
        <taxon>Neomazocraes</taxon>
    </lineage>
</organism>
<keyword evidence="9" id="KW-0520">NAD</keyword>
<dbReference type="AlphaFoldDB" id="A0A3G0X1J5"/>
<dbReference type="GO" id="GO:0008137">
    <property type="term" value="F:NADH dehydrogenase (ubiquinone) activity"/>
    <property type="evidence" value="ECO:0007669"/>
    <property type="project" value="UniProtKB-UniRule"/>
</dbReference>
<evidence type="ECO:0000256" key="3">
    <source>
        <dbReference type="ARBA" id="ARBA00021007"/>
    </source>
</evidence>
<protein>
    <recommendedName>
        <fullName evidence="3 9">NADH-ubiquinone oxidoreductase chain 3</fullName>
        <ecNumber evidence="9">7.1.1.2</ecNumber>
    </recommendedName>
</protein>
<comment type="subcellular location">
    <subcellularLocation>
        <location evidence="1">Membrane</location>
    </subcellularLocation>
    <subcellularLocation>
        <location evidence="9">Mitochondrion membrane</location>
        <topology evidence="9">Multi-pass membrane protein</topology>
    </subcellularLocation>
</comment>
<geneLocation type="mitochondrion" evidence="10"/>
<comment type="catalytic activity">
    <reaction evidence="8 9">
        <text>a ubiquinone + NADH + 5 H(+)(in) = a ubiquinol + NAD(+) + 4 H(+)(out)</text>
        <dbReference type="Rhea" id="RHEA:29091"/>
        <dbReference type="Rhea" id="RHEA-COMP:9565"/>
        <dbReference type="Rhea" id="RHEA-COMP:9566"/>
        <dbReference type="ChEBI" id="CHEBI:15378"/>
        <dbReference type="ChEBI" id="CHEBI:16389"/>
        <dbReference type="ChEBI" id="CHEBI:17976"/>
        <dbReference type="ChEBI" id="CHEBI:57540"/>
        <dbReference type="ChEBI" id="CHEBI:57945"/>
        <dbReference type="EC" id="7.1.1.2"/>
    </reaction>
</comment>
<dbReference type="GO" id="GO:0031966">
    <property type="term" value="C:mitochondrial membrane"/>
    <property type="evidence" value="ECO:0007669"/>
    <property type="project" value="UniProtKB-SubCell"/>
</dbReference>
<evidence type="ECO:0000256" key="5">
    <source>
        <dbReference type="ARBA" id="ARBA00022692"/>
    </source>
</evidence>
<evidence type="ECO:0000256" key="8">
    <source>
        <dbReference type="ARBA" id="ARBA00049551"/>
    </source>
</evidence>
<keyword evidence="9" id="KW-0249">Electron transport</keyword>
<gene>
    <name evidence="10" type="primary">nad3</name>
</gene>
<sequence length="96" mass="11288">MGGYFSNQLNNNYSYVYFLSSFECGFNSTFSVFTNFSSSFLVLLVFFVLLDVEVVLLINTCLEIKHYNNFFYFLVFVLIVLVGFFYEIYIGLITFF</sequence>
<evidence type="ECO:0000256" key="6">
    <source>
        <dbReference type="ARBA" id="ARBA00022989"/>
    </source>
</evidence>
<evidence type="ECO:0000256" key="1">
    <source>
        <dbReference type="ARBA" id="ARBA00004370"/>
    </source>
</evidence>
<keyword evidence="9" id="KW-1278">Translocase</keyword>
<evidence type="ECO:0000256" key="9">
    <source>
        <dbReference type="RuleBase" id="RU003640"/>
    </source>
</evidence>
<evidence type="ECO:0000313" key="10">
    <source>
        <dbReference type="EMBL" id="AFD18235.1"/>
    </source>
</evidence>
<dbReference type="Gene3D" id="1.20.58.1610">
    <property type="entry name" value="NADH:ubiquinone/plastoquinone oxidoreductase, chain 3"/>
    <property type="match status" value="1"/>
</dbReference>
<accession>A0A3G0X1J5</accession>
<dbReference type="EC" id="7.1.1.2" evidence="9"/>
<keyword evidence="6 9" id="KW-1133">Transmembrane helix</keyword>
<comment type="similarity">
    <text evidence="2 9">Belongs to the complex I subunit 3 family.</text>
</comment>
<dbReference type="InterPro" id="IPR000440">
    <property type="entry name" value="NADH_UbQ/plastoQ_OxRdtase_su3"/>
</dbReference>
<evidence type="ECO:0000256" key="2">
    <source>
        <dbReference type="ARBA" id="ARBA00008472"/>
    </source>
</evidence>
<reference evidence="10" key="1">
    <citation type="submission" date="2011-11" db="EMBL/GenBank/DDBJ databases">
        <title>The complete mitochondrial genome of Neomazocraes dorsomatis (Platyhelminthes: Monogenea).</title>
        <authorList>
            <person name="Zhang J."/>
            <person name="Wu X."/>
            <person name="Xie M."/>
            <person name="Li A."/>
        </authorList>
    </citation>
    <scope>NUCLEOTIDE SEQUENCE</scope>
</reference>
<dbReference type="InterPro" id="IPR038430">
    <property type="entry name" value="NDAH_ubi_oxred_su3_sf"/>
</dbReference>
<feature type="transmembrane region" description="Helical" evidence="9">
    <location>
        <begin position="36"/>
        <end position="58"/>
    </location>
</feature>
<keyword evidence="7 9" id="KW-0472">Membrane</keyword>
<keyword evidence="9 10" id="KW-0496">Mitochondrion</keyword>
<evidence type="ECO:0000256" key="4">
    <source>
        <dbReference type="ARBA" id="ARBA00022448"/>
    </source>
</evidence>
<dbReference type="Pfam" id="PF00507">
    <property type="entry name" value="Oxidored_q4"/>
    <property type="match status" value="1"/>
</dbReference>
<evidence type="ECO:0000256" key="7">
    <source>
        <dbReference type="ARBA" id="ARBA00023136"/>
    </source>
</evidence>
<keyword evidence="9" id="KW-0830">Ubiquinone</keyword>
<keyword evidence="4 9" id="KW-0813">Transport</keyword>
<keyword evidence="5 9" id="KW-0812">Transmembrane</keyword>
<comment type="function">
    <text evidence="9">Core subunit of the mitochondrial membrane respiratory chain NADH dehydrogenase (Complex I) which catalyzes electron transfer from NADH through the respiratory chain, using ubiquinone as an electron acceptor. Essential for the catalytic activity of complex I.</text>
</comment>
<proteinExistence type="inferred from homology"/>
<name>A0A3G0X1J5_9PLAT</name>
<keyword evidence="9" id="KW-0679">Respiratory chain</keyword>